<dbReference type="EMBL" id="CTEF01000002">
    <property type="protein sequence ID" value="CQD14905.1"/>
    <property type="molecule type" value="Genomic_DNA"/>
</dbReference>
<dbReference type="InterPro" id="IPR029442">
    <property type="entry name" value="GyrI-like"/>
</dbReference>
<dbReference type="SUPFAM" id="SSF46955">
    <property type="entry name" value="Putative DNA-binding domain"/>
    <property type="match status" value="1"/>
</dbReference>
<dbReference type="PROSITE" id="PS50937">
    <property type="entry name" value="HTH_MERR_2"/>
    <property type="match status" value="1"/>
</dbReference>
<reference evidence="3 4" key="1">
    <citation type="submission" date="2015-03" db="EMBL/GenBank/DDBJ databases">
        <authorList>
            <person name="Murphy D."/>
        </authorList>
    </citation>
    <scope>NUCLEOTIDE SEQUENCE [LARGE SCALE GENOMIC DNA]</scope>
    <source>
        <strain evidence="3 4">D16</strain>
    </source>
</reference>
<dbReference type="InterPro" id="IPR011256">
    <property type="entry name" value="Reg_factor_effector_dom_sf"/>
</dbReference>
<dbReference type="Pfam" id="PF06445">
    <property type="entry name" value="GyrI-like"/>
    <property type="match status" value="1"/>
</dbReference>
<gene>
    <name evidence="3" type="ORF">BN970_03088</name>
</gene>
<dbReference type="InterPro" id="IPR009061">
    <property type="entry name" value="DNA-bd_dom_put_sf"/>
</dbReference>
<dbReference type="GeneID" id="44299949"/>
<dbReference type="Proteomes" id="UP000182227">
    <property type="component" value="Unassembled WGS sequence"/>
</dbReference>
<dbReference type="InterPro" id="IPR047057">
    <property type="entry name" value="MerR_fam"/>
</dbReference>
<evidence type="ECO:0000256" key="1">
    <source>
        <dbReference type="ARBA" id="ARBA00023125"/>
    </source>
</evidence>
<dbReference type="SMART" id="SM00422">
    <property type="entry name" value="HTH_MERR"/>
    <property type="match status" value="1"/>
</dbReference>
<dbReference type="RefSeq" id="WP_081281765.1">
    <property type="nucleotide sequence ID" value="NZ_JACKVA010000006.1"/>
</dbReference>
<evidence type="ECO:0000313" key="3">
    <source>
        <dbReference type="EMBL" id="CQD14905.1"/>
    </source>
</evidence>
<dbReference type="InterPro" id="IPR010499">
    <property type="entry name" value="AraC_E-bd"/>
</dbReference>
<dbReference type="AlphaFoldDB" id="A0A0U1DH18"/>
<dbReference type="InterPro" id="IPR000551">
    <property type="entry name" value="MerR-type_HTH_dom"/>
</dbReference>
<name>A0A0U1DH18_9MYCO</name>
<feature type="domain" description="HTH merR-type" evidence="2">
    <location>
        <begin position="4"/>
        <end position="74"/>
    </location>
</feature>
<dbReference type="SUPFAM" id="SSF55136">
    <property type="entry name" value="Probable bacterial effector-binding domain"/>
    <property type="match status" value="1"/>
</dbReference>
<keyword evidence="1" id="KW-0238">DNA-binding</keyword>
<evidence type="ECO:0000313" key="4">
    <source>
        <dbReference type="Proteomes" id="UP000182227"/>
    </source>
</evidence>
<dbReference type="CDD" id="cd01107">
    <property type="entry name" value="HTH_BmrR"/>
    <property type="match status" value="1"/>
</dbReference>
<sequence>MTIDLSIGDFSRMTQLSIKTLRHYHEVGLLEPDHIDSSTGYRYYVPDQVPTAQVVRRLRGLGMPVADVRAVLTSAPADRNRLIGGHLERLENQLAETRSAVESLRAILERPTENSAGATIENVSVAATPAAAITAVVDREDLLPWWHGAMGELRATVSADTGSRSAGPPAALFDFDIFARDHGTATVFIPVEGEVRLAGRVQEVVIPAAELAVIRHQGPHDDVDLSYSALGEYANRHEISIEGPLREYYERFTWDTDDSAQWRTALCWPVFRADA</sequence>
<evidence type="ECO:0000259" key="2">
    <source>
        <dbReference type="PROSITE" id="PS50937"/>
    </source>
</evidence>
<proteinExistence type="predicted"/>
<accession>A0A0U1DH18</accession>
<dbReference type="PANTHER" id="PTHR30204:SF97">
    <property type="entry name" value="MERR FAMILY REGULATORY PROTEIN"/>
    <property type="match status" value="1"/>
</dbReference>
<dbReference type="Pfam" id="PF13411">
    <property type="entry name" value="MerR_1"/>
    <property type="match status" value="1"/>
</dbReference>
<protein>
    <submittedName>
        <fullName evidence="3">MerR family transcriptional regulator</fullName>
    </submittedName>
</protein>
<dbReference type="Gene3D" id="1.10.1660.10">
    <property type="match status" value="1"/>
</dbReference>
<dbReference type="Gene3D" id="3.20.80.10">
    <property type="entry name" value="Regulatory factor, effector binding domain"/>
    <property type="match status" value="1"/>
</dbReference>
<dbReference type="GO" id="GO:0003700">
    <property type="term" value="F:DNA-binding transcription factor activity"/>
    <property type="evidence" value="ECO:0007669"/>
    <property type="project" value="InterPro"/>
</dbReference>
<dbReference type="GO" id="GO:0003677">
    <property type="term" value="F:DNA binding"/>
    <property type="evidence" value="ECO:0007669"/>
    <property type="project" value="UniProtKB-KW"/>
</dbReference>
<dbReference type="SMART" id="SM00871">
    <property type="entry name" value="AraC_E_bind"/>
    <property type="match status" value="1"/>
</dbReference>
<dbReference type="PANTHER" id="PTHR30204">
    <property type="entry name" value="REDOX-CYCLING DRUG-SENSING TRANSCRIPTIONAL ACTIVATOR SOXR"/>
    <property type="match status" value="1"/>
</dbReference>
<organism evidence="3 4">
    <name type="scientific">Mycolicibacterium conceptionense</name>
    <dbReference type="NCBI Taxonomy" id="451644"/>
    <lineage>
        <taxon>Bacteria</taxon>
        <taxon>Bacillati</taxon>
        <taxon>Actinomycetota</taxon>
        <taxon>Actinomycetes</taxon>
        <taxon>Mycobacteriales</taxon>
        <taxon>Mycobacteriaceae</taxon>
        <taxon>Mycolicibacterium</taxon>
    </lineage>
</organism>